<evidence type="ECO:0000259" key="3">
    <source>
        <dbReference type="Pfam" id="PF17482"/>
    </source>
</evidence>
<evidence type="ECO:0000256" key="1">
    <source>
        <dbReference type="ARBA" id="ARBA00008005"/>
    </source>
</evidence>
<dbReference type="KEGG" id="csb:CLSA_c23070"/>
<dbReference type="Pfam" id="PF04984">
    <property type="entry name" value="Phage_sheath_1"/>
    <property type="match status" value="1"/>
</dbReference>
<keyword evidence="5" id="KW-1185">Reference proteome</keyword>
<dbReference type="GeneID" id="55474739"/>
<dbReference type="AlphaFoldDB" id="U5MUZ2"/>
<dbReference type="OrthoDB" id="89060at2"/>
<accession>U5MUZ2</accession>
<reference evidence="4 5" key="1">
    <citation type="journal article" date="2013" name="Genome Announc.">
        <title>Complete Genome Sequence of the Solvent Producer Clostridium saccharobutylicum NCP262 (DSM 13864).</title>
        <authorList>
            <person name="Poehlein A."/>
            <person name="Hartwich K."/>
            <person name="Krabben P."/>
            <person name="Ehrenreich A."/>
            <person name="Liebl W."/>
            <person name="Durre P."/>
            <person name="Gottschalk G."/>
            <person name="Daniel R."/>
        </authorList>
    </citation>
    <scope>NUCLEOTIDE SEQUENCE [LARGE SCALE GENOMIC DNA]</scope>
    <source>
        <strain evidence="4">DSM 13864</strain>
    </source>
</reference>
<name>U5MUZ2_CLOSA</name>
<dbReference type="PATRIC" id="fig|1345695.10.peg.2291"/>
<evidence type="ECO:0000259" key="2">
    <source>
        <dbReference type="Pfam" id="PF04984"/>
    </source>
</evidence>
<dbReference type="Proteomes" id="UP000017118">
    <property type="component" value="Chromosome"/>
</dbReference>
<dbReference type="InterPro" id="IPR020287">
    <property type="entry name" value="Tail_sheath_C"/>
</dbReference>
<dbReference type="Gene3D" id="3.10.450.690">
    <property type="match status" value="1"/>
</dbReference>
<dbReference type="HOGENOM" id="CLU_060506_0_0_9"/>
<proteinExistence type="inferred from homology"/>
<evidence type="ECO:0000313" key="5">
    <source>
        <dbReference type="Proteomes" id="UP000017118"/>
    </source>
</evidence>
<comment type="similarity">
    <text evidence="1">Belongs to the myoviridae tail sheath protein family.</text>
</comment>
<feature type="domain" description="Tail sheath protein subtilisin-like" evidence="2">
    <location>
        <begin position="81"/>
        <end position="194"/>
    </location>
</feature>
<dbReference type="Pfam" id="PF17482">
    <property type="entry name" value="Phage_sheath_1C"/>
    <property type="match status" value="1"/>
</dbReference>
<sequence>MSDTRVSITLKALAENAKSRSSRGIVCLVLDEPNVVGLHTYSRLKAVNDNYSDANKAMITRCFSGHGVKLLRVVCYNSAANTPQTIETALTLLNNVKFNYLACPTANSDDKKMLIANFIKDQRKNNNILVKAVLNNYVGDYEGIINWINKKVAMSAGTVYTGLEYTVDVACDAATCSLESSLTNKVLEGVESVDDVGEDLDVLKDSGKFFAYYDNDLEAVVYYTAVNSKTTVGENEKASMKKIRVMDILDMMRDDQKVAFKTTYQGKVDNSYSNKKLLISAYNTYLRGLIKQGAISAGNALLDTDSIAQYVEKNKSIDTSGLKDEEINALDTDEEVFATETVGVLDAMEKLNLAINF</sequence>
<dbReference type="eggNOG" id="ENOG502Z8RJ">
    <property type="taxonomic scope" value="Bacteria"/>
</dbReference>
<dbReference type="RefSeq" id="WP_022746433.1">
    <property type="nucleotide sequence ID" value="NC_022571.1"/>
</dbReference>
<organism evidence="4 5">
    <name type="scientific">Clostridium saccharobutylicum DSM 13864</name>
    <dbReference type="NCBI Taxonomy" id="1345695"/>
    <lineage>
        <taxon>Bacteria</taxon>
        <taxon>Bacillati</taxon>
        <taxon>Bacillota</taxon>
        <taxon>Clostridia</taxon>
        <taxon>Eubacteriales</taxon>
        <taxon>Clostridiaceae</taxon>
        <taxon>Clostridium</taxon>
    </lineage>
</organism>
<protein>
    <submittedName>
        <fullName evidence="4">Uncharacterized protein</fullName>
    </submittedName>
</protein>
<gene>
    <name evidence="4" type="ORF">CLSA_c23070</name>
</gene>
<dbReference type="EMBL" id="CP006721">
    <property type="protein sequence ID" value="AGX43282.1"/>
    <property type="molecule type" value="Genomic_DNA"/>
</dbReference>
<dbReference type="InterPro" id="IPR035089">
    <property type="entry name" value="Phage_sheath_subtilisin"/>
</dbReference>
<dbReference type="Gene3D" id="3.40.50.11790">
    <property type="match status" value="1"/>
</dbReference>
<evidence type="ECO:0000313" key="4">
    <source>
        <dbReference type="EMBL" id="AGX43282.1"/>
    </source>
</evidence>
<feature type="domain" description="Tail sheath protein C-terminal" evidence="3">
    <location>
        <begin position="238"/>
        <end position="356"/>
    </location>
</feature>